<name>A0ABR3FQA1_9AGAR</name>
<accession>A0ABR3FQA1</accession>
<evidence type="ECO:0000259" key="1">
    <source>
        <dbReference type="PROSITE" id="PS50053"/>
    </source>
</evidence>
<keyword evidence="3" id="KW-1185">Reference proteome</keyword>
<dbReference type="EMBL" id="JBAHYK010000146">
    <property type="protein sequence ID" value="KAL0577616.1"/>
    <property type="molecule type" value="Genomic_DNA"/>
</dbReference>
<dbReference type="Gene3D" id="3.10.20.90">
    <property type="entry name" value="Phosphatidylinositol 3-kinase Catalytic Subunit, Chain A, domain 1"/>
    <property type="match status" value="1"/>
</dbReference>
<reference evidence="2 3" key="1">
    <citation type="submission" date="2024-02" db="EMBL/GenBank/DDBJ databases">
        <title>A draft genome for the cacao thread blight pathogen Marasmius crinis-equi.</title>
        <authorList>
            <person name="Cohen S.P."/>
            <person name="Baruah I.K."/>
            <person name="Amoako-Attah I."/>
            <person name="Bukari Y."/>
            <person name="Meinhardt L.W."/>
            <person name="Bailey B.A."/>
        </authorList>
    </citation>
    <scope>NUCLEOTIDE SEQUENCE [LARGE SCALE GENOMIC DNA]</scope>
    <source>
        <strain evidence="2 3">GH-76</strain>
    </source>
</reference>
<evidence type="ECO:0000313" key="2">
    <source>
        <dbReference type="EMBL" id="KAL0577616.1"/>
    </source>
</evidence>
<evidence type="ECO:0000313" key="3">
    <source>
        <dbReference type="Proteomes" id="UP001465976"/>
    </source>
</evidence>
<dbReference type="Proteomes" id="UP001465976">
    <property type="component" value="Unassembled WGS sequence"/>
</dbReference>
<dbReference type="InterPro" id="IPR000626">
    <property type="entry name" value="Ubiquitin-like_dom"/>
</dbReference>
<comment type="caution">
    <text evidence="2">The sequence shown here is derived from an EMBL/GenBank/DDBJ whole genome shotgun (WGS) entry which is preliminary data.</text>
</comment>
<feature type="domain" description="Ubiquitin-like" evidence="1">
    <location>
        <begin position="147"/>
        <end position="222"/>
    </location>
</feature>
<dbReference type="PROSITE" id="PS50053">
    <property type="entry name" value="UBIQUITIN_2"/>
    <property type="match status" value="1"/>
</dbReference>
<proteinExistence type="predicted"/>
<protein>
    <recommendedName>
        <fullName evidence="1">Ubiquitin-like domain-containing protein</fullName>
    </recommendedName>
</protein>
<gene>
    <name evidence="2" type="ORF">V5O48_004377</name>
</gene>
<organism evidence="2 3">
    <name type="scientific">Marasmius crinis-equi</name>
    <dbReference type="NCBI Taxonomy" id="585013"/>
    <lineage>
        <taxon>Eukaryota</taxon>
        <taxon>Fungi</taxon>
        <taxon>Dikarya</taxon>
        <taxon>Basidiomycota</taxon>
        <taxon>Agaricomycotina</taxon>
        <taxon>Agaricomycetes</taxon>
        <taxon>Agaricomycetidae</taxon>
        <taxon>Agaricales</taxon>
        <taxon>Marasmiineae</taxon>
        <taxon>Marasmiaceae</taxon>
        <taxon>Marasmius</taxon>
    </lineage>
</organism>
<dbReference type="SUPFAM" id="SSF54236">
    <property type="entry name" value="Ubiquitin-like"/>
    <property type="match status" value="1"/>
</dbReference>
<dbReference type="InterPro" id="IPR029071">
    <property type="entry name" value="Ubiquitin-like_domsf"/>
</dbReference>
<sequence>MPKTARKVTSSSRSSTLLILERLHSSERPKIVSRPNTYQTAIHLIREYFKIRSGYSITLQTDELDICGGETMDITDCVWDSVKDEITRLYFEEIPNREAEELDMHEVGRILASHRIERFGYQHMASSSQHTALIPKNKSAEVDEERLWLHVEDSSGMYMSFGAKRSATGKTLTYAISLCTGRDLYKMRLQYDGCHVFDEDTLASLDVEDQVTFYSYVAQLGGKPVIYLFSPQEIEAKFALASHPTIYPVVPFKRTIGEKVHQAIEWTAQTRLDGSLVETTTGLEVAYMFWEAHTCGALSPSTSPTLKTIAEPENETFVPTNAQITPQNSVLVSIGDLPGYLDRALKALSLHTEARTSFITYWLPSLLRHKLVALRFIPQSAYEEAAPLDITPAPDAVTRVFMLFRDVPEAQLKRHEEDRPRDDKHEWQEAVKRASEDVVFWQTIVGVEMTKCMDSSLFRVLEWGGMEVF</sequence>